<organism evidence="2 3">
    <name type="scientific">Tannerella sp. oral taxon BU063 isolate Cell 5</name>
    <dbReference type="NCBI Taxonomy" id="1410950"/>
    <lineage>
        <taxon>Bacteria</taxon>
        <taxon>Pseudomonadati</taxon>
        <taxon>Bacteroidota</taxon>
        <taxon>Bacteroidia</taxon>
        <taxon>Bacteroidales</taxon>
        <taxon>Tannerellaceae</taxon>
        <taxon>Tannerella</taxon>
    </lineage>
</organism>
<reference evidence="2 3" key="1">
    <citation type="submission" date="2013-11" db="EMBL/GenBank/DDBJ databases">
        <title>Single cell genomics of uncultured Tannerella BU063 (oral taxon 286).</title>
        <authorList>
            <person name="Beall C.J."/>
            <person name="Campbell A.G."/>
            <person name="Griffen A.L."/>
            <person name="Podar M."/>
            <person name="Leys E.J."/>
        </authorList>
    </citation>
    <scope>NUCLEOTIDE SEQUENCE [LARGE SCALE GENOMIC DNA]</scope>
    <source>
        <strain evidence="2">Cell 5</strain>
    </source>
</reference>
<evidence type="ECO:0000313" key="3">
    <source>
        <dbReference type="Proteomes" id="UP000018872"/>
    </source>
</evidence>
<sequence length="105" mass="12319">MYEVLDKDTIKSEILPFLSVAKRGYVTKSDLVEVIQCILYKLKTGCQWHMLPVSAIFTRRVLSYKSVYAHFRKWSRNGEWKKVWGMILSRHRSFLDMSSVDLDGS</sequence>
<comment type="caution">
    <text evidence="2">The sequence shown here is derived from an EMBL/GenBank/DDBJ whole genome shotgun (WGS) entry which is preliminary data.</text>
</comment>
<evidence type="ECO:0000313" key="2">
    <source>
        <dbReference type="EMBL" id="ETK06035.1"/>
    </source>
</evidence>
<name>W2CFZ6_9BACT</name>
<evidence type="ECO:0000259" key="1">
    <source>
        <dbReference type="Pfam" id="PF13340"/>
    </source>
</evidence>
<dbReference type="AlphaFoldDB" id="W2CFZ6"/>
<dbReference type="InterPro" id="IPR025161">
    <property type="entry name" value="IS402-like_dom"/>
</dbReference>
<dbReference type="Proteomes" id="UP000018872">
    <property type="component" value="Unassembled WGS sequence"/>
</dbReference>
<gene>
    <name evidence="2" type="ORF">T229_00810</name>
</gene>
<proteinExistence type="predicted"/>
<dbReference type="EMBL" id="AYYC01000189">
    <property type="protein sequence ID" value="ETK06035.1"/>
    <property type="molecule type" value="Genomic_DNA"/>
</dbReference>
<accession>W2CFZ6</accession>
<protein>
    <recommendedName>
        <fullName evidence="1">Insertion element IS402-like domain-containing protein</fullName>
    </recommendedName>
</protein>
<feature type="domain" description="Insertion element IS402-like" evidence="1">
    <location>
        <begin position="14"/>
        <end position="84"/>
    </location>
</feature>
<dbReference type="Pfam" id="PF13340">
    <property type="entry name" value="DUF4096"/>
    <property type="match status" value="1"/>
</dbReference>